<gene>
    <name evidence="1" type="ORF">FAK_38330</name>
</gene>
<evidence type="ECO:0000313" key="1">
    <source>
        <dbReference type="EMBL" id="BEQ16767.1"/>
    </source>
</evidence>
<dbReference type="Proteomes" id="UP001366166">
    <property type="component" value="Chromosome"/>
</dbReference>
<organism evidence="1 2">
    <name type="scientific">Desulfoferula mesophila</name>
    <dbReference type="NCBI Taxonomy" id="3058419"/>
    <lineage>
        <taxon>Bacteria</taxon>
        <taxon>Pseudomonadati</taxon>
        <taxon>Thermodesulfobacteriota</taxon>
        <taxon>Desulfarculia</taxon>
        <taxon>Desulfarculales</taxon>
        <taxon>Desulfarculaceae</taxon>
        <taxon>Desulfoferula</taxon>
    </lineage>
</organism>
<name>A0AAU9F598_9BACT</name>
<proteinExistence type="predicted"/>
<dbReference type="EMBL" id="AP028679">
    <property type="protein sequence ID" value="BEQ16767.1"/>
    <property type="molecule type" value="Genomic_DNA"/>
</dbReference>
<sequence>MAEVIDLQGRKGKERRIAEGRARRRAEAVASSLSCGMCPRRCAHCGQPAEFVAPPPMDAPYPFCEVCQEEYEAFRRLEKGGEPEAFWHTPQWATTWRTWLAHMQANQEFRGSPAFLKLMEEHLD</sequence>
<dbReference type="KEGG" id="dmp:FAK_38330"/>
<accession>A0AAU9F598</accession>
<reference evidence="2" key="1">
    <citation type="journal article" date="2023" name="Arch. Microbiol.">
        <title>Desulfoferula mesophilus gen. nov. sp. nov., a mesophilic sulfate-reducing bacterium isolated from a brackish lake sediment.</title>
        <authorList>
            <person name="Watanabe T."/>
            <person name="Yabe T."/>
            <person name="Tsuji J.M."/>
            <person name="Fukui M."/>
        </authorList>
    </citation>
    <scope>NUCLEOTIDE SEQUENCE [LARGE SCALE GENOMIC DNA]</scope>
    <source>
        <strain evidence="2">12FAK</strain>
    </source>
</reference>
<keyword evidence="2" id="KW-1185">Reference proteome</keyword>
<evidence type="ECO:0000313" key="2">
    <source>
        <dbReference type="Proteomes" id="UP001366166"/>
    </source>
</evidence>
<dbReference type="RefSeq" id="WP_338603070.1">
    <property type="nucleotide sequence ID" value="NZ_AP028679.1"/>
</dbReference>
<protein>
    <submittedName>
        <fullName evidence="1">Uncharacterized protein</fullName>
    </submittedName>
</protein>
<dbReference type="AlphaFoldDB" id="A0AAU9F598"/>